<proteinExistence type="predicted"/>
<dbReference type="Proteomes" id="UP001295469">
    <property type="component" value="Chromosome C08"/>
</dbReference>
<organism evidence="1">
    <name type="scientific">Brassica napus</name>
    <name type="common">Rape</name>
    <dbReference type="NCBI Taxonomy" id="3708"/>
    <lineage>
        <taxon>Eukaryota</taxon>
        <taxon>Viridiplantae</taxon>
        <taxon>Streptophyta</taxon>
        <taxon>Embryophyta</taxon>
        <taxon>Tracheophyta</taxon>
        <taxon>Spermatophyta</taxon>
        <taxon>Magnoliopsida</taxon>
        <taxon>eudicotyledons</taxon>
        <taxon>Gunneridae</taxon>
        <taxon>Pentapetalae</taxon>
        <taxon>rosids</taxon>
        <taxon>malvids</taxon>
        <taxon>Brassicales</taxon>
        <taxon>Brassicaceae</taxon>
        <taxon>Brassiceae</taxon>
        <taxon>Brassica</taxon>
    </lineage>
</organism>
<evidence type="ECO:0000313" key="1">
    <source>
        <dbReference type="EMBL" id="CAF2109750.1"/>
    </source>
</evidence>
<protein>
    <submittedName>
        <fullName evidence="1">(rape) hypothetical protein</fullName>
    </submittedName>
</protein>
<accession>A0A816UJN2</accession>
<name>A0A816UJN2_BRANA</name>
<gene>
    <name evidence="1" type="ORF">DARMORV10_C08P20440.1</name>
</gene>
<dbReference type="EMBL" id="HG994372">
    <property type="protein sequence ID" value="CAF2109750.1"/>
    <property type="molecule type" value="Genomic_DNA"/>
</dbReference>
<dbReference type="AlphaFoldDB" id="A0A816UJN2"/>
<sequence length="33" mass="3439">MLILVMGGCNSIVSRGRADSSSVSPILSSNQRC</sequence>
<reference evidence="1" key="1">
    <citation type="submission" date="2021-01" db="EMBL/GenBank/DDBJ databases">
        <authorList>
            <consortium name="Genoscope - CEA"/>
            <person name="William W."/>
        </authorList>
    </citation>
    <scope>NUCLEOTIDE SEQUENCE</scope>
</reference>